<reference evidence="1 2" key="1">
    <citation type="journal article" date="2019" name="Sci. Rep.">
        <title>Orb-weaving spider Araneus ventricosus genome elucidates the spidroin gene catalogue.</title>
        <authorList>
            <person name="Kono N."/>
            <person name="Nakamura H."/>
            <person name="Ohtoshi R."/>
            <person name="Moran D.A.P."/>
            <person name="Shinohara A."/>
            <person name="Yoshida Y."/>
            <person name="Fujiwara M."/>
            <person name="Mori M."/>
            <person name="Tomita M."/>
            <person name="Arakawa K."/>
        </authorList>
    </citation>
    <scope>NUCLEOTIDE SEQUENCE [LARGE SCALE GENOMIC DNA]</scope>
</reference>
<protein>
    <submittedName>
        <fullName evidence="1">Uncharacterized protein</fullName>
    </submittedName>
</protein>
<dbReference type="EMBL" id="BGPR01002837">
    <property type="protein sequence ID" value="GBM79700.1"/>
    <property type="molecule type" value="Genomic_DNA"/>
</dbReference>
<comment type="caution">
    <text evidence="1">The sequence shown here is derived from an EMBL/GenBank/DDBJ whole genome shotgun (WGS) entry which is preliminary data.</text>
</comment>
<evidence type="ECO:0000313" key="2">
    <source>
        <dbReference type="Proteomes" id="UP000499080"/>
    </source>
</evidence>
<organism evidence="1 2">
    <name type="scientific">Araneus ventricosus</name>
    <name type="common">Orbweaver spider</name>
    <name type="synonym">Epeira ventricosa</name>
    <dbReference type="NCBI Taxonomy" id="182803"/>
    <lineage>
        <taxon>Eukaryota</taxon>
        <taxon>Metazoa</taxon>
        <taxon>Ecdysozoa</taxon>
        <taxon>Arthropoda</taxon>
        <taxon>Chelicerata</taxon>
        <taxon>Arachnida</taxon>
        <taxon>Araneae</taxon>
        <taxon>Araneomorphae</taxon>
        <taxon>Entelegynae</taxon>
        <taxon>Araneoidea</taxon>
        <taxon>Araneidae</taxon>
        <taxon>Araneus</taxon>
    </lineage>
</organism>
<dbReference type="Proteomes" id="UP000499080">
    <property type="component" value="Unassembled WGS sequence"/>
</dbReference>
<sequence length="99" mass="11717">MLSAYSASVVMQKRRVGLASRKFSYIFRRRFTLFHFGVLRGQNAWITLPIFRQFREVHLYATSRARMVSIRWLGQSFPGSIETKRLSERTNVEVLPIRH</sequence>
<gene>
    <name evidence="1" type="ORF">AVEN_27354_1</name>
</gene>
<keyword evidence="2" id="KW-1185">Reference proteome</keyword>
<dbReference type="AlphaFoldDB" id="A0A4Y2IPY8"/>
<evidence type="ECO:0000313" key="1">
    <source>
        <dbReference type="EMBL" id="GBM79700.1"/>
    </source>
</evidence>
<name>A0A4Y2IPY8_ARAVE</name>
<accession>A0A4Y2IPY8</accession>
<proteinExistence type="predicted"/>